<gene>
    <name evidence="1" type="ORF">PY06364</name>
</gene>
<organism evidence="1 2">
    <name type="scientific">Plasmodium yoelii yoelii</name>
    <dbReference type="NCBI Taxonomy" id="73239"/>
    <lineage>
        <taxon>Eukaryota</taxon>
        <taxon>Sar</taxon>
        <taxon>Alveolata</taxon>
        <taxon>Apicomplexa</taxon>
        <taxon>Aconoidasida</taxon>
        <taxon>Haemosporida</taxon>
        <taxon>Plasmodiidae</taxon>
        <taxon>Plasmodium</taxon>
        <taxon>Plasmodium (Vinckeia)</taxon>
    </lineage>
</organism>
<protein>
    <submittedName>
        <fullName evidence="1">Uncharacterized protein</fullName>
    </submittedName>
</protein>
<sequence length="72" mass="8430">MFARPRHTLTRDSYIRCLHGPSFYLNSKLCLCNSFQGCFAPTSKEGHSVHTSVFIFLEFHVFRKLYLISWVS</sequence>
<accession>Q7RAY5</accession>
<evidence type="ECO:0000313" key="1">
    <source>
        <dbReference type="EMBL" id="EAA18563.1"/>
    </source>
</evidence>
<dbReference type="EMBL" id="AABL01002139">
    <property type="protein sequence ID" value="EAA18563.1"/>
    <property type="molecule type" value="Genomic_DNA"/>
</dbReference>
<keyword evidence="2" id="KW-1185">Reference proteome</keyword>
<comment type="caution">
    <text evidence="1">The sequence shown here is derived from an EMBL/GenBank/DDBJ whole genome shotgun (WGS) entry which is preliminary data.</text>
</comment>
<name>Q7RAY5_PLAYO</name>
<reference evidence="1 2" key="1">
    <citation type="journal article" date="2002" name="Nature">
        <title>Genome sequence and comparative analysis of the model rodent malaria parasite Plasmodium yoelii yoelii.</title>
        <authorList>
            <person name="Carlton J.M."/>
            <person name="Angiuoli S.V."/>
            <person name="Suh B.B."/>
            <person name="Kooij T.W."/>
            <person name="Pertea M."/>
            <person name="Silva J.C."/>
            <person name="Ermolaeva M.D."/>
            <person name="Allen J.E."/>
            <person name="Selengut J.D."/>
            <person name="Koo H.L."/>
            <person name="Peterson J.D."/>
            <person name="Pop M."/>
            <person name="Kosack D.S."/>
            <person name="Shumway M.F."/>
            <person name="Bidwell S.L."/>
            <person name="Shallom S.J."/>
            <person name="van Aken S.E."/>
            <person name="Riedmuller S.B."/>
            <person name="Feldblyum T.V."/>
            <person name="Cho J.K."/>
            <person name="Quackenbush J."/>
            <person name="Sedegah M."/>
            <person name="Shoaibi A."/>
            <person name="Cummings L.M."/>
            <person name="Florens L."/>
            <person name="Yates J.R."/>
            <person name="Raine J.D."/>
            <person name="Sinden R.E."/>
            <person name="Harris M.A."/>
            <person name="Cunningham D.A."/>
            <person name="Preiser P.R."/>
            <person name="Bergman L.W."/>
            <person name="Vaidya A.B."/>
            <person name="van Lin L.H."/>
            <person name="Janse C.J."/>
            <person name="Waters A.P."/>
            <person name="Smith H.O."/>
            <person name="White O.R."/>
            <person name="Salzberg S.L."/>
            <person name="Venter J.C."/>
            <person name="Fraser C.M."/>
            <person name="Hoffman S.L."/>
            <person name="Gardner M.J."/>
            <person name="Carucci D.J."/>
        </authorList>
    </citation>
    <scope>NUCLEOTIDE SEQUENCE [LARGE SCALE GENOMIC DNA]</scope>
    <source>
        <strain evidence="1 2">17XNL</strain>
    </source>
</reference>
<dbReference type="AlphaFoldDB" id="Q7RAY5"/>
<evidence type="ECO:0000313" key="2">
    <source>
        <dbReference type="Proteomes" id="UP000008553"/>
    </source>
</evidence>
<dbReference type="Proteomes" id="UP000008553">
    <property type="component" value="Unassembled WGS sequence"/>
</dbReference>
<dbReference type="InParanoid" id="Q7RAY5"/>
<dbReference type="PaxDb" id="73239-Q7RAY5"/>
<proteinExistence type="predicted"/>